<sequence>MTIANALSMARQLLQDKLSAARTVVDATAGNGRDTLFLAANTPADAVVWAFDLQQEALDATARRLTEHGMTGKCHLIRDCHSRVADYVTGPIDAAMFNLGYRPGGDHGFTTRAETTVAALGSITSLLATGGIVTIVAYPGHGAGEQENTAVADFLAALPQAVFTAAAWRMLNQRNRPPILYIIGKKGSESV</sequence>
<dbReference type="EMBL" id="JAUOZS010000001">
    <property type="protein sequence ID" value="MDT8901079.1"/>
    <property type="molecule type" value="Genomic_DNA"/>
</dbReference>
<keyword evidence="2" id="KW-0489">Methyltransferase</keyword>
<keyword evidence="1" id="KW-0472">Membrane</keyword>
<dbReference type="PANTHER" id="PTHR35276:SF1">
    <property type="entry name" value="TRNA (MNM(5)S(2)U34)-METHYLTRANSFERASE, CHLOROPLASTIC"/>
    <property type="match status" value="1"/>
</dbReference>
<keyword evidence="1" id="KW-1133">Transmembrane helix</keyword>
<dbReference type="SUPFAM" id="SSF53335">
    <property type="entry name" value="S-adenosyl-L-methionine-dependent methyltransferases"/>
    <property type="match status" value="1"/>
</dbReference>
<keyword evidence="2" id="KW-0808">Transferase</keyword>
<comment type="caution">
    <text evidence="2">The sequence shown here is derived from an EMBL/GenBank/DDBJ whole genome shotgun (WGS) entry which is preliminary data.</text>
</comment>
<dbReference type="InterPro" id="IPR029063">
    <property type="entry name" value="SAM-dependent_MTases_sf"/>
</dbReference>
<dbReference type="GO" id="GO:0032259">
    <property type="term" value="P:methylation"/>
    <property type="evidence" value="ECO:0007669"/>
    <property type="project" value="UniProtKB-KW"/>
</dbReference>
<dbReference type="Gene3D" id="3.40.50.150">
    <property type="entry name" value="Vaccinia Virus protein VP39"/>
    <property type="match status" value="1"/>
</dbReference>
<keyword evidence="3" id="KW-1185">Reference proteome</keyword>
<evidence type="ECO:0000256" key="1">
    <source>
        <dbReference type="SAM" id="Phobius"/>
    </source>
</evidence>
<feature type="transmembrane region" description="Helical" evidence="1">
    <location>
        <begin position="117"/>
        <end position="138"/>
    </location>
</feature>
<dbReference type="Pfam" id="PF06962">
    <property type="entry name" value="rRNA_methylase"/>
    <property type="match status" value="1"/>
</dbReference>
<evidence type="ECO:0000313" key="3">
    <source>
        <dbReference type="Proteomes" id="UP001254848"/>
    </source>
</evidence>
<proteinExistence type="predicted"/>
<dbReference type="RefSeq" id="WP_413779604.1">
    <property type="nucleotide sequence ID" value="NZ_JAUOZS010000001.1"/>
</dbReference>
<dbReference type="InterPro" id="IPR010719">
    <property type="entry name" value="MnmM_MeTrfase"/>
</dbReference>
<feature type="transmembrane region" description="Helical" evidence="1">
    <location>
        <begin position="150"/>
        <end position="171"/>
    </location>
</feature>
<dbReference type="EC" id="2.1.1.-" evidence="2"/>
<gene>
    <name evidence="2" type="ORF">Q4T40_07510</name>
</gene>
<reference evidence="2 3" key="1">
    <citation type="submission" date="2023-07" db="EMBL/GenBank/DDBJ databases">
        <title>The novel representative of Negativicutes class, Anaeroselena agilis gen. nov. sp. nov.</title>
        <authorList>
            <person name="Prokofeva M.I."/>
            <person name="Elcheninov A.G."/>
            <person name="Klyukina A."/>
            <person name="Kublanov I.V."/>
            <person name="Frolov E.N."/>
            <person name="Podosokorskaya O.A."/>
        </authorList>
    </citation>
    <scope>NUCLEOTIDE SEQUENCE [LARGE SCALE GENOMIC DNA]</scope>
    <source>
        <strain evidence="2 3">4137-cl</strain>
    </source>
</reference>
<keyword evidence="1" id="KW-0812">Transmembrane</keyword>
<evidence type="ECO:0000313" key="2">
    <source>
        <dbReference type="EMBL" id="MDT8901079.1"/>
    </source>
</evidence>
<dbReference type="Proteomes" id="UP001254848">
    <property type="component" value="Unassembled WGS sequence"/>
</dbReference>
<protein>
    <submittedName>
        <fullName evidence="2">Class I SAM-dependent methyltransferase</fullName>
        <ecNumber evidence="2">2.1.1.-</ecNumber>
    </submittedName>
</protein>
<dbReference type="PANTHER" id="PTHR35276">
    <property type="entry name" value="S-ADENOSYL-L-METHIONINE-DEPENDENT METHYLTRANSFERASES SUPERFAMILY PROTEIN"/>
    <property type="match status" value="1"/>
</dbReference>
<name>A0ABU3NW79_9FIRM</name>
<accession>A0ABU3NW79</accession>
<dbReference type="GO" id="GO:0008168">
    <property type="term" value="F:methyltransferase activity"/>
    <property type="evidence" value="ECO:0007669"/>
    <property type="project" value="UniProtKB-KW"/>
</dbReference>
<organism evidence="2 3">
    <name type="scientific">Anaeroselena agilis</name>
    <dbReference type="NCBI Taxonomy" id="3063788"/>
    <lineage>
        <taxon>Bacteria</taxon>
        <taxon>Bacillati</taxon>
        <taxon>Bacillota</taxon>
        <taxon>Negativicutes</taxon>
        <taxon>Acetonemataceae</taxon>
        <taxon>Anaeroselena</taxon>
    </lineage>
</organism>